<proteinExistence type="inferred from homology"/>
<keyword evidence="9" id="KW-1185">Reference proteome</keyword>
<dbReference type="eggNOG" id="KOG3188">
    <property type="taxonomic scope" value="Eukaryota"/>
</dbReference>
<dbReference type="GO" id="GO:0034975">
    <property type="term" value="P:protein folding in endoplasmic reticulum"/>
    <property type="evidence" value="ECO:0007669"/>
    <property type="project" value="TreeGrafter"/>
</dbReference>
<dbReference type="GO" id="GO:0015914">
    <property type="term" value="P:phospholipid transport"/>
    <property type="evidence" value="ECO:0007669"/>
    <property type="project" value="EnsemblFungi"/>
</dbReference>
<reference evidence="8 9" key="1">
    <citation type="journal article" date="2009" name="Nature">
        <title>Evolution of pathogenicity and sexual reproduction in eight Candida genomes.</title>
        <authorList>
            <person name="Butler G."/>
            <person name="Rasmussen M.D."/>
            <person name="Lin M.F."/>
            <person name="Santos M.A."/>
            <person name="Sakthikumar S."/>
            <person name="Munro C.A."/>
            <person name="Rheinbay E."/>
            <person name="Grabherr M."/>
            <person name="Forche A."/>
            <person name="Reedy J.L."/>
            <person name="Agrafioti I."/>
            <person name="Arnaud M.B."/>
            <person name="Bates S."/>
            <person name="Brown A.J."/>
            <person name="Brunke S."/>
            <person name="Costanzo M.C."/>
            <person name="Fitzpatrick D.A."/>
            <person name="de Groot P.W."/>
            <person name="Harris D."/>
            <person name="Hoyer L.L."/>
            <person name="Hube B."/>
            <person name="Klis F.M."/>
            <person name="Kodira C."/>
            <person name="Lennard N."/>
            <person name="Logue M.E."/>
            <person name="Martin R."/>
            <person name="Neiman A.M."/>
            <person name="Nikolaou E."/>
            <person name="Quail M.A."/>
            <person name="Quinn J."/>
            <person name="Santos M.C."/>
            <person name="Schmitzberger F.F."/>
            <person name="Sherlock G."/>
            <person name="Shah P."/>
            <person name="Silverstein K.A."/>
            <person name="Skrzypek M.S."/>
            <person name="Soll D."/>
            <person name="Staggs R."/>
            <person name="Stansfield I."/>
            <person name="Stumpf M.P."/>
            <person name="Sudbery P.E."/>
            <person name="Srikantha T."/>
            <person name="Zeng Q."/>
            <person name="Berman J."/>
            <person name="Berriman M."/>
            <person name="Heitman J."/>
            <person name="Gow N.A."/>
            <person name="Lorenz M.C."/>
            <person name="Birren B.W."/>
            <person name="Kellis M."/>
            <person name="Cuomo C.A."/>
        </authorList>
    </citation>
    <scope>NUCLEOTIDE SEQUENCE [LARGE SCALE GENOMIC DNA]</scope>
    <source>
        <strain evidence="9">ATCC 11503 / BCRC 21390 / CBS 2605 / JCM 1781 / NBRC 1676 / NRRL YB-4239</strain>
    </source>
</reference>
<keyword evidence="6 7" id="KW-0472">Membrane</keyword>
<dbReference type="Pfam" id="PF01956">
    <property type="entry name" value="EMC3_TMCO1"/>
    <property type="match status" value="1"/>
</dbReference>
<dbReference type="EMBL" id="CH981533">
    <property type="protein sequence ID" value="EDK47287.1"/>
    <property type="molecule type" value="Genomic_DNA"/>
</dbReference>
<dbReference type="InterPro" id="IPR008568">
    <property type="entry name" value="EMC3"/>
</dbReference>
<evidence type="ECO:0000313" key="9">
    <source>
        <dbReference type="Proteomes" id="UP000001996"/>
    </source>
</evidence>
<dbReference type="OMA" id="HEWILNG"/>
<evidence type="ECO:0000256" key="3">
    <source>
        <dbReference type="ARBA" id="ARBA00020822"/>
    </source>
</evidence>
<comment type="subcellular location">
    <subcellularLocation>
        <location evidence="1">Membrane</location>
        <topology evidence="1">Multi-pass membrane protein</topology>
    </subcellularLocation>
</comment>
<dbReference type="AlphaFoldDB" id="A5E779"/>
<sequence>MQMAKGNLLNYIPQTLIMGWVNYFFAGFVIMKLPFPLTDGFKQMLQQGIMTPNLNVSYVLSISWYFVNLLGLRPVYGLIMGGNEADELMKQQQQLQQMQLGGAMGGIGGPGAPKVEKVFAAEVENLQILNHESVFDGIFDRFIEKHSV</sequence>
<dbReference type="PANTHER" id="PTHR13116:SF5">
    <property type="entry name" value="ER MEMBRANE PROTEIN COMPLEX SUBUNIT 3"/>
    <property type="match status" value="1"/>
</dbReference>
<keyword evidence="5 7" id="KW-1133">Transmembrane helix</keyword>
<gene>
    <name evidence="8" type="ORF">LELG_05468</name>
</gene>
<evidence type="ECO:0000313" key="8">
    <source>
        <dbReference type="EMBL" id="EDK47287.1"/>
    </source>
</evidence>
<organism evidence="8 9">
    <name type="scientific">Lodderomyces elongisporus (strain ATCC 11503 / CBS 2605 / JCM 1781 / NBRC 1676 / NRRL YB-4239)</name>
    <name type="common">Yeast</name>
    <name type="synonym">Saccharomyces elongisporus</name>
    <dbReference type="NCBI Taxonomy" id="379508"/>
    <lineage>
        <taxon>Eukaryota</taxon>
        <taxon>Fungi</taxon>
        <taxon>Dikarya</taxon>
        <taxon>Ascomycota</taxon>
        <taxon>Saccharomycotina</taxon>
        <taxon>Pichiomycetes</taxon>
        <taxon>Debaryomycetaceae</taxon>
        <taxon>Candida/Lodderomyces clade</taxon>
        <taxon>Lodderomyces</taxon>
    </lineage>
</organism>
<evidence type="ECO:0000256" key="2">
    <source>
        <dbReference type="ARBA" id="ARBA00005376"/>
    </source>
</evidence>
<evidence type="ECO:0000256" key="5">
    <source>
        <dbReference type="ARBA" id="ARBA00022989"/>
    </source>
</evidence>
<protein>
    <recommendedName>
        <fullName evidence="3">ER membrane protein complex subunit 3</fullName>
    </recommendedName>
</protein>
<dbReference type="GO" id="GO:0006644">
    <property type="term" value="P:phospholipid metabolic process"/>
    <property type="evidence" value="ECO:0007669"/>
    <property type="project" value="EnsemblFungi"/>
</dbReference>
<dbReference type="STRING" id="379508.A5E779"/>
<feature type="transmembrane region" description="Helical" evidence="7">
    <location>
        <begin position="12"/>
        <end position="35"/>
    </location>
</feature>
<dbReference type="InterPro" id="IPR002809">
    <property type="entry name" value="EMC3/TMCO1"/>
</dbReference>
<accession>A5E779</accession>
<dbReference type="Proteomes" id="UP000001996">
    <property type="component" value="Unassembled WGS sequence"/>
</dbReference>
<dbReference type="GO" id="GO:0051087">
    <property type="term" value="F:protein-folding chaperone binding"/>
    <property type="evidence" value="ECO:0007669"/>
    <property type="project" value="EnsemblFungi"/>
</dbReference>
<dbReference type="PANTHER" id="PTHR13116">
    <property type="entry name" value="ER MEMBRANE PROTEIN COMPLEX SUBUNIT 3"/>
    <property type="match status" value="1"/>
</dbReference>
<feature type="transmembrane region" description="Helical" evidence="7">
    <location>
        <begin position="55"/>
        <end position="72"/>
    </location>
</feature>
<dbReference type="OrthoDB" id="6745403at2759"/>
<dbReference type="GO" id="GO:0045050">
    <property type="term" value="P:protein insertion into ER membrane by stop-transfer membrane-anchor sequence"/>
    <property type="evidence" value="ECO:0007669"/>
    <property type="project" value="EnsemblFungi"/>
</dbReference>
<dbReference type="GO" id="GO:0032977">
    <property type="term" value="F:membrane insertase activity"/>
    <property type="evidence" value="ECO:0007669"/>
    <property type="project" value="EnsemblFungi"/>
</dbReference>
<dbReference type="GO" id="GO:0072546">
    <property type="term" value="C:EMC complex"/>
    <property type="evidence" value="ECO:0007669"/>
    <property type="project" value="EnsemblFungi"/>
</dbReference>
<dbReference type="FunCoup" id="A5E779">
    <property type="interactions" value="410"/>
</dbReference>
<dbReference type="VEuPathDB" id="FungiDB:LELG_05468"/>
<dbReference type="HOGENOM" id="CLU_060791_2_0_1"/>
<evidence type="ECO:0000256" key="1">
    <source>
        <dbReference type="ARBA" id="ARBA00004141"/>
    </source>
</evidence>
<dbReference type="SMART" id="SM01415">
    <property type="entry name" value="DUF106"/>
    <property type="match status" value="1"/>
</dbReference>
<keyword evidence="4 7" id="KW-0812">Transmembrane</keyword>
<evidence type="ECO:0000256" key="4">
    <source>
        <dbReference type="ARBA" id="ARBA00022692"/>
    </source>
</evidence>
<dbReference type="GeneID" id="5230432"/>
<name>A5E779_LODEL</name>
<dbReference type="InParanoid" id="A5E779"/>
<comment type="similarity">
    <text evidence="2">Belongs to the EMC3 family.</text>
</comment>
<evidence type="ECO:0000256" key="6">
    <source>
        <dbReference type="ARBA" id="ARBA00023136"/>
    </source>
</evidence>
<dbReference type="KEGG" id="lel:PVL30_005008"/>
<evidence type="ECO:0000256" key="7">
    <source>
        <dbReference type="SAM" id="Phobius"/>
    </source>
</evidence>